<dbReference type="Pfam" id="PF11625">
    <property type="entry name" value="DUF3253"/>
    <property type="match status" value="1"/>
</dbReference>
<sequence length="54" mass="5740">MEAATKARSQDVRQKTEVTIDVASAAVLAVLAERRARATICPSEVAAELSAIRN</sequence>
<dbReference type="EMBL" id="CP042306">
    <property type="protein sequence ID" value="QDZ08110.1"/>
    <property type="molecule type" value="Genomic_DNA"/>
</dbReference>
<evidence type="ECO:0000313" key="1">
    <source>
        <dbReference type="EMBL" id="QDZ08110.1"/>
    </source>
</evidence>
<reference evidence="1 2" key="1">
    <citation type="submission" date="2019-07" db="EMBL/GenBank/DDBJ databases">
        <title>Full genome sequence of Sphingomonas sp. 4R-6-7(HKS19).</title>
        <authorList>
            <person name="Im W.-T."/>
        </authorList>
    </citation>
    <scope>NUCLEOTIDE SEQUENCE [LARGE SCALE GENOMIC DNA]</scope>
    <source>
        <strain evidence="1 2">HKS19</strain>
    </source>
</reference>
<proteinExistence type="predicted"/>
<accession>A0A5B8LLZ9</accession>
<dbReference type="AlphaFoldDB" id="A0A5B8LLZ9"/>
<dbReference type="Proteomes" id="UP000315673">
    <property type="component" value="Chromosome"/>
</dbReference>
<dbReference type="KEGG" id="spai:FPZ24_11975"/>
<organism evidence="1 2">
    <name type="scientific">Sphingomonas panacisoli</name>
    <dbReference type="NCBI Taxonomy" id="1813879"/>
    <lineage>
        <taxon>Bacteria</taxon>
        <taxon>Pseudomonadati</taxon>
        <taxon>Pseudomonadota</taxon>
        <taxon>Alphaproteobacteria</taxon>
        <taxon>Sphingomonadales</taxon>
        <taxon>Sphingomonadaceae</taxon>
        <taxon>Sphingomonas</taxon>
    </lineage>
</organism>
<name>A0A5B8LLZ9_9SPHN</name>
<dbReference type="InterPro" id="IPR021660">
    <property type="entry name" value="DUF3253"/>
</dbReference>
<protein>
    <submittedName>
        <fullName evidence="1">DUF3253 domain-containing protein</fullName>
    </submittedName>
</protein>
<evidence type="ECO:0000313" key="2">
    <source>
        <dbReference type="Proteomes" id="UP000315673"/>
    </source>
</evidence>
<keyword evidence="2" id="KW-1185">Reference proteome</keyword>
<dbReference type="RefSeq" id="WP_146572288.1">
    <property type="nucleotide sequence ID" value="NZ_CP042306.1"/>
</dbReference>
<gene>
    <name evidence="1" type="ORF">FPZ24_11975</name>
</gene>